<comment type="caution">
    <text evidence="2">The sequence shown here is derived from an EMBL/GenBank/DDBJ whole genome shotgun (WGS) entry which is preliminary data.</text>
</comment>
<accession>A0A932CMZ4</accession>
<dbReference type="InterPro" id="IPR011335">
    <property type="entry name" value="Restrct_endonuc-II-like"/>
</dbReference>
<protein>
    <submittedName>
        <fullName evidence="2">Uma2 family endonuclease</fullName>
    </submittedName>
</protein>
<dbReference type="PANTHER" id="PTHR34107:SF1">
    <property type="entry name" value="SLL0198 PROTEIN"/>
    <property type="match status" value="1"/>
</dbReference>
<keyword evidence="2" id="KW-0540">Nuclease</keyword>
<keyword evidence="2" id="KW-0378">Hydrolase</keyword>
<dbReference type="EMBL" id="JACPRF010000164">
    <property type="protein sequence ID" value="MBI2876278.1"/>
    <property type="molecule type" value="Genomic_DNA"/>
</dbReference>
<dbReference type="SUPFAM" id="SSF52980">
    <property type="entry name" value="Restriction endonuclease-like"/>
    <property type="match status" value="1"/>
</dbReference>
<dbReference type="Proteomes" id="UP000769766">
    <property type="component" value="Unassembled WGS sequence"/>
</dbReference>
<name>A0A932CMZ4_UNCTE</name>
<dbReference type="PANTHER" id="PTHR34107">
    <property type="entry name" value="SLL0198 PROTEIN-RELATED"/>
    <property type="match status" value="1"/>
</dbReference>
<dbReference type="CDD" id="cd06260">
    <property type="entry name" value="DUF820-like"/>
    <property type="match status" value="1"/>
</dbReference>
<gene>
    <name evidence="2" type="ORF">HYY20_05295</name>
</gene>
<keyword evidence="2" id="KW-0255">Endonuclease</keyword>
<dbReference type="AlphaFoldDB" id="A0A932CMZ4"/>
<reference evidence="2" key="1">
    <citation type="submission" date="2020-07" db="EMBL/GenBank/DDBJ databases">
        <title>Huge and variable diversity of episymbiotic CPR bacteria and DPANN archaea in groundwater ecosystems.</title>
        <authorList>
            <person name="He C.Y."/>
            <person name="Keren R."/>
            <person name="Whittaker M."/>
            <person name="Farag I.F."/>
            <person name="Doudna J."/>
            <person name="Cate J.H.D."/>
            <person name="Banfield J.F."/>
        </authorList>
    </citation>
    <scope>NUCLEOTIDE SEQUENCE</scope>
    <source>
        <strain evidence="2">NC_groundwater_672_Ag_B-0.1um_62_36</strain>
    </source>
</reference>
<organism evidence="2 3">
    <name type="scientific">Tectimicrobiota bacterium</name>
    <dbReference type="NCBI Taxonomy" id="2528274"/>
    <lineage>
        <taxon>Bacteria</taxon>
        <taxon>Pseudomonadati</taxon>
        <taxon>Nitrospinota/Tectimicrobiota group</taxon>
        <taxon>Candidatus Tectimicrobiota</taxon>
    </lineage>
</organism>
<proteinExistence type="predicted"/>
<dbReference type="InterPro" id="IPR008538">
    <property type="entry name" value="Uma2"/>
</dbReference>
<evidence type="ECO:0000313" key="3">
    <source>
        <dbReference type="Proteomes" id="UP000769766"/>
    </source>
</evidence>
<dbReference type="Pfam" id="PF05685">
    <property type="entry name" value="Uma2"/>
    <property type="match status" value="1"/>
</dbReference>
<evidence type="ECO:0000313" key="2">
    <source>
        <dbReference type="EMBL" id="MBI2876278.1"/>
    </source>
</evidence>
<dbReference type="InterPro" id="IPR012296">
    <property type="entry name" value="Nuclease_put_TT1808"/>
</dbReference>
<dbReference type="GO" id="GO:0004519">
    <property type="term" value="F:endonuclease activity"/>
    <property type="evidence" value="ECO:0007669"/>
    <property type="project" value="UniProtKB-KW"/>
</dbReference>
<dbReference type="Gene3D" id="3.90.1570.10">
    <property type="entry name" value="tt1808, chain A"/>
    <property type="match status" value="1"/>
</dbReference>
<feature type="domain" description="Putative restriction endonuclease" evidence="1">
    <location>
        <begin position="10"/>
        <end position="173"/>
    </location>
</feature>
<sequence>MATKTLLTGEDLLRMPDDGKRYELVKGELVEMAPPGEVHGVYASRINRLLGTFVEENDLGTVGIESGFYLERDPDTVRGPDVWFICKERLDPDTEIEGYCEIVPDLAVEVISPNDTYTEVAEKVEEYLQAGVQQVWVVDPKRRTVTLYPGANTLKEGDLLAGGDLLPGFAVPVSRLFQRKKK</sequence>
<evidence type="ECO:0000259" key="1">
    <source>
        <dbReference type="Pfam" id="PF05685"/>
    </source>
</evidence>